<gene>
    <name evidence="11" type="ORF">CTI12_AA603520</name>
</gene>
<evidence type="ECO:0000256" key="3">
    <source>
        <dbReference type="ARBA" id="ARBA00012783"/>
    </source>
</evidence>
<evidence type="ECO:0000256" key="9">
    <source>
        <dbReference type="PIRSR" id="PIRSR006334-3"/>
    </source>
</evidence>
<dbReference type="PANTHER" id="PTHR11644">
    <property type="entry name" value="CYTIDINE DEAMINASE"/>
    <property type="match status" value="1"/>
</dbReference>
<keyword evidence="12" id="KW-1185">Reference proteome</keyword>
<evidence type="ECO:0000259" key="10">
    <source>
        <dbReference type="PROSITE" id="PS51747"/>
    </source>
</evidence>
<dbReference type="PROSITE" id="PS51747">
    <property type="entry name" value="CYT_DCMP_DEAMINASES_2"/>
    <property type="match status" value="2"/>
</dbReference>
<feature type="binding site" evidence="9">
    <location>
        <position position="77"/>
    </location>
    <ligand>
        <name>Zn(2+)</name>
        <dbReference type="ChEBI" id="CHEBI:29105"/>
        <note>catalytic</note>
    </ligand>
</feature>
<comment type="subunit">
    <text evidence="2">Homodimer.</text>
</comment>
<evidence type="ECO:0000256" key="6">
    <source>
        <dbReference type="ARBA" id="ARBA00022833"/>
    </source>
</evidence>
<dbReference type="InterPro" id="IPR050202">
    <property type="entry name" value="Cyt/Deoxycyt_deaminase"/>
</dbReference>
<dbReference type="NCBIfam" id="NF006537">
    <property type="entry name" value="PRK09027.1"/>
    <property type="match status" value="1"/>
</dbReference>
<dbReference type="NCBIfam" id="TIGR01355">
    <property type="entry name" value="cyt_deam_dimer"/>
    <property type="match status" value="1"/>
</dbReference>
<name>A0A2U1KH97_ARTAN</name>
<feature type="binding site" evidence="8">
    <location>
        <begin position="64"/>
        <end position="66"/>
    </location>
    <ligand>
        <name>substrate</name>
    </ligand>
</feature>
<dbReference type="OrthoDB" id="414540at2759"/>
<dbReference type="FunFam" id="3.40.140.10:FF:000006">
    <property type="entry name" value="Cytidine deaminase"/>
    <property type="match status" value="1"/>
</dbReference>
<evidence type="ECO:0000256" key="5">
    <source>
        <dbReference type="ARBA" id="ARBA00022801"/>
    </source>
</evidence>
<dbReference type="InterPro" id="IPR006263">
    <property type="entry name" value="Cyt_deam_dimer"/>
</dbReference>
<accession>A0A2U1KH97</accession>
<dbReference type="FunFam" id="3.40.140.10:FF:000041">
    <property type="entry name" value="Cytidine deaminase"/>
    <property type="match status" value="1"/>
</dbReference>
<dbReference type="GO" id="GO:0005829">
    <property type="term" value="C:cytosol"/>
    <property type="evidence" value="ECO:0007669"/>
    <property type="project" value="UniProtKB-ARBA"/>
</dbReference>
<dbReference type="GO" id="GO:0046135">
    <property type="term" value="P:pyrimidine nucleoside catabolic process"/>
    <property type="evidence" value="ECO:0007669"/>
    <property type="project" value="UniProtKB-ARBA"/>
</dbReference>
<dbReference type="PROSITE" id="PS00903">
    <property type="entry name" value="CYT_DCMP_DEAMINASES_1"/>
    <property type="match status" value="1"/>
</dbReference>
<dbReference type="EMBL" id="PKPP01018834">
    <property type="protein sequence ID" value="PWA36078.1"/>
    <property type="molecule type" value="Genomic_DNA"/>
</dbReference>
<comment type="caution">
    <text evidence="11">The sequence shown here is derived from an EMBL/GenBank/DDBJ whole genome shotgun (WGS) entry which is preliminary data.</text>
</comment>
<dbReference type="Proteomes" id="UP000245207">
    <property type="component" value="Unassembled WGS sequence"/>
</dbReference>
<dbReference type="InterPro" id="IPR002125">
    <property type="entry name" value="CMP_dCMP_dom"/>
</dbReference>
<feature type="domain" description="CMP/dCMP-type deaminase" evidence="10">
    <location>
        <begin position="190"/>
        <end position="302"/>
    </location>
</feature>
<dbReference type="AlphaFoldDB" id="A0A2U1KH97"/>
<proteinExistence type="inferred from homology"/>
<dbReference type="PIRSF" id="PIRSF006334">
    <property type="entry name" value="Cdd_plus_pseudo"/>
    <property type="match status" value="1"/>
</dbReference>
<dbReference type="GO" id="GO:0008270">
    <property type="term" value="F:zinc ion binding"/>
    <property type="evidence" value="ECO:0007669"/>
    <property type="project" value="InterPro"/>
</dbReference>
<reference evidence="11 12" key="1">
    <citation type="journal article" date="2018" name="Mol. Plant">
        <title>The genome of Artemisia annua provides insight into the evolution of Asteraceae family and artemisinin biosynthesis.</title>
        <authorList>
            <person name="Shen Q."/>
            <person name="Zhang L."/>
            <person name="Liao Z."/>
            <person name="Wang S."/>
            <person name="Yan T."/>
            <person name="Shi P."/>
            <person name="Liu M."/>
            <person name="Fu X."/>
            <person name="Pan Q."/>
            <person name="Wang Y."/>
            <person name="Lv Z."/>
            <person name="Lu X."/>
            <person name="Zhang F."/>
            <person name="Jiang W."/>
            <person name="Ma Y."/>
            <person name="Chen M."/>
            <person name="Hao X."/>
            <person name="Li L."/>
            <person name="Tang Y."/>
            <person name="Lv G."/>
            <person name="Zhou Y."/>
            <person name="Sun X."/>
            <person name="Brodelius P.E."/>
            <person name="Rose J.K.C."/>
            <person name="Tang K."/>
        </authorList>
    </citation>
    <scope>NUCLEOTIDE SEQUENCE [LARGE SCALE GENOMIC DNA]</scope>
    <source>
        <strain evidence="12">cv. Huhao1</strain>
        <tissue evidence="11">Leaf</tissue>
    </source>
</reference>
<keyword evidence="4 9" id="KW-0479">Metal-binding</keyword>
<feature type="binding site" evidence="9">
    <location>
        <position position="108"/>
    </location>
    <ligand>
        <name>Zn(2+)</name>
        <dbReference type="ChEBI" id="CHEBI:29105"/>
        <note>catalytic</note>
    </ligand>
</feature>
<evidence type="ECO:0000256" key="2">
    <source>
        <dbReference type="ARBA" id="ARBA00011738"/>
    </source>
</evidence>
<dbReference type="GO" id="GO:0004126">
    <property type="term" value="F:cytidine deaminase activity"/>
    <property type="evidence" value="ECO:0007669"/>
    <property type="project" value="UniProtKB-EC"/>
</dbReference>
<evidence type="ECO:0000313" key="12">
    <source>
        <dbReference type="Proteomes" id="UP000245207"/>
    </source>
</evidence>
<dbReference type="Pfam" id="PF00383">
    <property type="entry name" value="dCMP_cyt_deam_1"/>
    <property type="match status" value="1"/>
</dbReference>
<dbReference type="STRING" id="35608.A0A2U1KH97"/>
<feature type="active site" description="Proton donor" evidence="7">
    <location>
        <position position="79"/>
    </location>
</feature>
<organism evidence="11 12">
    <name type="scientific">Artemisia annua</name>
    <name type="common">Sweet wormwood</name>
    <dbReference type="NCBI Taxonomy" id="35608"/>
    <lineage>
        <taxon>Eukaryota</taxon>
        <taxon>Viridiplantae</taxon>
        <taxon>Streptophyta</taxon>
        <taxon>Embryophyta</taxon>
        <taxon>Tracheophyta</taxon>
        <taxon>Spermatophyta</taxon>
        <taxon>Magnoliopsida</taxon>
        <taxon>eudicotyledons</taxon>
        <taxon>Gunneridae</taxon>
        <taxon>Pentapetalae</taxon>
        <taxon>asterids</taxon>
        <taxon>campanulids</taxon>
        <taxon>Asterales</taxon>
        <taxon>Asteraceae</taxon>
        <taxon>Asteroideae</taxon>
        <taxon>Anthemideae</taxon>
        <taxon>Artemisiinae</taxon>
        <taxon>Artemisia</taxon>
    </lineage>
</organism>
<dbReference type="Pfam" id="PF08211">
    <property type="entry name" value="dCMP_cyt_deam_2"/>
    <property type="match status" value="1"/>
</dbReference>
<feature type="domain" description="CMP/dCMP-type deaminase" evidence="10">
    <location>
        <begin position="23"/>
        <end position="150"/>
    </location>
</feature>
<evidence type="ECO:0000256" key="7">
    <source>
        <dbReference type="PIRSR" id="PIRSR006334-1"/>
    </source>
</evidence>
<evidence type="ECO:0000256" key="1">
    <source>
        <dbReference type="ARBA" id="ARBA00006576"/>
    </source>
</evidence>
<dbReference type="CDD" id="cd01283">
    <property type="entry name" value="cytidine_deaminase"/>
    <property type="match status" value="2"/>
</dbReference>
<dbReference type="EC" id="3.5.4.5" evidence="3"/>
<evidence type="ECO:0000256" key="8">
    <source>
        <dbReference type="PIRSR" id="PIRSR006334-2"/>
    </source>
</evidence>
<protein>
    <recommendedName>
        <fullName evidence="3">cytidine deaminase</fullName>
        <ecNumber evidence="3">3.5.4.5</ecNumber>
    </recommendedName>
</protein>
<dbReference type="InterPro" id="IPR013171">
    <property type="entry name" value="Cyd/dCyd_deaminase_Zn-bd"/>
</dbReference>
<dbReference type="InterPro" id="IPR016192">
    <property type="entry name" value="APOBEC/CMP_deaminase_Zn-bd"/>
</dbReference>
<comment type="cofactor">
    <cofactor evidence="9">
        <name>Zn(2+)</name>
        <dbReference type="ChEBI" id="CHEBI:29105"/>
    </cofactor>
    <text evidence="9">Binds 1 zinc ion.</text>
</comment>
<dbReference type="PANTHER" id="PTHR11644:SF2">
    <property type="entry name" value="CYTIDINE DEAMINASE"/>
    <property type="match status" value="1"/>
</dbReference>
<keyword evidence="6 9" id="KW-0862">Zinc</keyword>
<dbReference type="InterPro" id="IPR016193">
    <property type="entry name" value="Cytidine_deaminase-like"/>
</dbReference>
<keyword evidence="5" id="KW-0378">Hydrolase</keyword>
<evidence type="ECO:0000313" key="11">
    <source>
        <dbReference type="EMBL" id="PWA36078.1"/>
    </source>
</evidence>
<dbReference type="GO" id="GO:0042803">
    <property type="term" value="F:protein homodimerization activity"/>
    <property type="evidence" value="ECO:0007669"/>
    <property type="project" value="UniProtKB-ARBA"/>
</dbReference>
<dbReference type="SUPFAM" id="SSF53927">
    <property type="entry name" value="Cytidine deaminase-like"/>
    <property type="match status" value="2"/>
</dbReference>
<evidence type="ECO:0000256" key="4">
    <source>
        <dbReference type="ARBA" id="ARBA00022723"/>
    </source>
</evidence>
<comment type="similarity">
    <text evidence="1">Belongs to the cytidine and deoxycytidylate deaminase family.</text>
</comment>
<sequence>MTKPTYIISSSQAQSLAKSQNKTIPELLPSLVKQAQDLARPPISKFHVGTVGLSSDGRVFFGANIEFPGLPLHHSIHAEQFLITNVALHGGGPKLLYMAVSAAPCGHCRQFLQELRDVARTMIMITNGGGDDHGEYRPIGDILPHPFGPFDLLDQEMPLVLEEHKNVLTLNGETENLRNLTNGYLELAKKNDGLLKSEALAAARGSHAPYSGCPSGVALMDCDGNVYKGCYMESAAYNPSMMPVQAALVAYIVGGGGGYDRIVAAVLVEKEGEGVMVRQEDTARLLLKHISPKCELRVFHCI</sequence>
<dbReference type="Gene3D" id="3.40.140.10">
    <property type="entry name" value="Cytidine Deaminase, domain 2"/>
    <property type="match status" value="2"/>
</dbReference>
<feature type="binding site" evidence="9">
    <location>
        <position position="105"/>
    </location>
    <ligand>
        <name>Zn(2+)</name>
        <dbReference type="ChEBI" id="CHEBI:29105"/>
        <note>catalytic</note>
    </ligand>
</feature>